<feature type="chain" id="PRO_5045947771" description="WSC domain-containing protein" evidence="1">
    <location>
        <begin position="18"/>
        <end position="275"/>
    </location>
</feature>
<accession>A0ABR0SM04</accession>
<name>A0ABR0SM04_9HYPO</name>
<dbReference type="EMBL" id="JAVFKD010000012">
    <property type="protein sequence ID" value="KAK5993064.1"/>
    <property type="molecule type" value="Genomic_DNA"/>
</dbReference>
<keyword evidence="4" id="KW-1185">Reference proteome</keyword>
<protein>
    <recommendedName>
        <fullName evidence="2">WSC domain-containing protein</fullName>
    </recommendedName>
</protein>
<gene>
    <name evidence="3" type="ORF">PT974_06492</name>
</gene>
<sequence>MSRYAILTGLMVLGVTAQAGPAAAGFKYVGCIEADPTSFGVGINFFAPFSADQCQKACGSKAMYAALGAGCHCDEPLSRVPVAFDIVDEAKCSTLCIEGDDSAGHCGGPSSNSGRQFYNLYQRDPNAIDTEECTKRKTTTAQVIIDTKVAPGPAPTIVTVTSCPPDAVDCPLSTAQPTAVDTKLPAASTDSGAPACPENCSGSECTYETSAAPSCSSGECPKMTKGPITPHVEPTEGPATTSAMSSVMVGQGSHQRSVDLAILSMVTLALAFSLV</sequence>
<reference evidence="3 4" key="1">
    <citation type="submission" date="2024-01" db="EMBL/GenBank/DDBJ databases">
        <title>Complete genome of Cladobotryum mycophilum ATHUM6906.</title>
        <authorList>
            <person name="Christinaki A.C."/>
            <person name="Myridakis A.I."/>
            <person name="Kouvelis V.N."/>
        </authorList>
    </citation>
    <scope>NUCLEOTIDE SEQUENCE [LARGE SCALE GENOMIC DNA]</scope>
    <source>
        <strain evidence="3 4">ATHUM6906</strain>
    </source>
</reference>
<dbReference type="InterPro" id="IPR002889">
    <property type="entry name" value="WSC_carb-bd"/>
</dbReference>
<proteinExistence type="predicted"/>
<feature type="signal peptide" evidence="1">
    <location>
        <begin position="1"/>
        <end position="17"/>
    </location>
</feature>
<dbReference type="PROSITE" id="PS51212">
    <property type="entry name" value="WSC"/>
    <property type="match status" value="1"/>
</dbReference>
<evidence type="ECO:0000256" key="1">
    <source>
        <dbReference type="SAM" id="SignalP"/>
    </source>
</evidence>
<comment type="caution">
    <text evidence="3">The sequence shown here is derived from an EMBL/GenBank/DDBJ whole genome shotgun (WGS) entry which is preliminary data.</text>
</comment>
<dbReference type="Proteomes" id="UP001338125">
    <property type="component" value="Unassembled WGS sequence"/>
</dbReference>
<feature type="domain" description="WSC" evidence="2">
    <location>
        <begin position="25"/>
        <end position="124"/>
    </location>
</feature>
<evidence type="ECO:0000313" key="3">
    <source>
        <dbReference type="EMBL" id="KAK5993064.1"/>
    </source>
</evidence>
<evidence type="ECO:0000259" key="2">
    <source>
        <dbReference type="PROSITE" id="PS51212"/>
    </source>
</evidence>
<dbReference type="SMART" id="SM00321">
    <property type="entry name" value="WSC"/>
    <property type="match status" value="1"/>
</dbReference>
<evidence type="ECO:0000313" key="4">
    <source>
        <dbReference type="Proteomes" id="UP001338125"/>
    </source>
</evidence>
<organism evidence="3 4">
    <name type="scientific">Cladobotryum mycophilum</name>
    <dbReference type="NCBI Taxonomy" id="491253"/>
    <lineage>
        <taxon>Eukaryota</taxon>
        <taxon>Fungi</taxon>
        <taxon>Dikarya</taxon>
        <taxon>Ascomycota</taxon>
        <taxon>Pezizomycotina</taxon>
        <taxon>Sordariomycetes</taxon>
        <taxon>Hypocreomycetidae</taxon>
        <taxon>Hypocreales</taxon>
        <taxon>Hypocreaceae</taxon>
        <taxon>Cladobotryum</taxon>
    </lineage>
</organism>
<keyword evidence="1" id="KW-0732">Signal</keyword>